<accession>A0A3B0VYH9</accession>
<sequence length="210" mass="24827">MTSSPRHYSVQKRNHIKWHLGKNWQQLHPAVQRRFNRLPTEQNPIIYVGIMEVVECSKAGWLFAFLTKIIGNPLSPHQGKDVKMEVMLTTHPNKAGVFWRRTYYFPDKKPFSVTSVKKDHHGKMMEMVGGGFGMFLDVFAENGELHFKSSRYFWKLLHWYLPLPHWLSPGETHVIHQDLGDGEFRFTITMDHPLLKRTFYQTGIFYEYMD</sequence>
<evidence type="ECO:0000313" key="2">
    <source>
        <dbReference type="EMBL" id="VAW44192.1"/>
    </source>
</evidence>
<proteinExistence type="predicted"/>
<dbReference type="InterPro" id="IPR025311">
    <property type="entry name" value="DUF4166"/>
</dbReference>
<protein>
    <recommendedName>
        <fullName evidence="1">DUF4166 domain-containing protein</fullName>
    </recommendedName>
</protein>
<reference evidence="2" key="1">
    <citation type="submission" date="2018-06" db="EMBL/GenBank/DDBJ databases">
        <authorList>
            <person name="Zhirakovskaya E."/>
        </authorList>
    </citation>
    <scope>NUCLEOTIDE SEQUENCE</scope>
</reference>
<gene>
    <name evidence="2" type="ORF">MNBD_GAMMA02-1124</name>
</gene>
<name>A0A3B0VYH9_9ZZZZ</name>
<dbReference type="AlphaFoldDB" id="A0A3B0VYH9"/>
<evidence type="ECO:0000259" key="1">
    <source>
        <dbReference type="Pfam" id="PF13761"/>
    </source>
</evidence>
<organism evidence="2">
    <name type="scientific">hydrothermal vent metagenome</name>
    <dbReference type="NCBI Taxonomy" id="652676"/>
    <lineage>
        <taxon>unclassified sequences</taxon>
        <taxon>metagenomes</taxon>
        <taxon>ecological metagenomes</taxon>
    </lineage>
</organism>
<dbReference type="Pfam" id="PF13761">
    <property type="entry name" value="DUF4166"/>
    <property type="match status" value="1"/>
</dbReference>
<feature type="domain" description="DUF4166" evidence="1">
    <location>
        <begin position="27"/>
        <end position="205"/>
    </location>
</feature>
<dbReference type="EMBL" id="UOFA01000093">
    <property type="protein sequence ID" value="VAW44192.1"/>
    <property type="molecule type" value="Genomic_DNA"/>
</dbReference>